<dbReference type="RefSeq" id="YP_293991.1">
    <property type="nucleotide sequence ID" value="NC_007346.1"/>
</dbReference>
<organismHost>
    <name type="scientific">Emiliania huxleyi</name>
    <name type="common">Coccolithophore</name>
    <name type="synonym">Pontosphaera huxleyi</name>
    <dbReference type="NCBI Taxonomy" id="2903"/>
</organismHost>
<evidence type="ECO:0000313" key="1">
    <source>
        <dbReference type="EMBL" id="CAI65660.1"/>
    </source>
</evidence>
<reference evidence="1 2" key="1">
    <citation type="journal article" date="2005" name="Science">
        <title>Complete genome sequence and lytic phase transcription profile of a Coccolithovirus.</title>
        <authorList>
            <person name="Wilson W.H."/>
            <person name="Schroeder D.C."/>
            <person name="Allen M.J."/>
            <person name="Holden M.T.G."/>
            <person name="Parkhill J."/>
            <person name="Barrell B.G."/>
            <person name="Churcher C."/>
            <person name="Hamlin N."/>
            <person name="Mungall K."/>
            <person name="Norbertczak H."/>
            <person name="Quail M.A."/>
            <person name="Price C."/>
            <person name="Rabbinowitsch E."/>
            <person name="Walker D."/>
            <person name="Craigon M."/>
            <person name="Roy D."/>
            <person name="Ghazal P."/>
        </authorList>
    </citation>
    <scope>NUCLEOTIDE SEQUENCE [LARGE SCALE GENOMIC DNA]</scope>
    <source>
        <strain evidence="2">Isolate United Kingdom/English Channel/1999</strain>
    </source>
</reference>
<proteinExistence type="predicted"/>
<sequence length="31" mass="3782">MYIICRLDDIYVDYMINRSTVDVILLQRTFV</sequence>
<keyword evidence="2" id="KW-1185">Reference proteome</keyword>
<dbReference type="EMBL" id="AJ890364">
    <property type="protein sequence ID" value="CAI65660.1"/>
    <property type="molecule type" value="Genomic_DNA"/>
</dbReference>
<organism evidence="1 2">
    <name type="scientific">Emiliania huxleyi virus 86 (isolate United Kingdom/English Channel/1999)</name>
    <name type="common">EhV-86</name>
    <dbReference type="NCBI Taxonomy" id="654925"/>
    <lineage>
        <taxon>Viruses</taxon>
        <taxon>Varidnaviria</taxon>
        <taxon>Bamfordvirae</taxon>
        <taxon>Nucleocytoviricota</taxon>
        <taxon>Megaviricetes</taxon>
        <taxon>Algavirales</taxon>
        <taxon>Phycodnaviridae</taxon>
        <taxon>Coccolithovirus</taxon>
        <taxon>Coccolithovirus huxleyi</taxon>
        <taxon>Emiliania huxleyi virus 86</taxon>
    </lineage>
</organism>
<protein>
    <submittedName>
        <fullName evidence="1">Uncharacterized protein</fullName>
    </submittedName>
</protein>
<dbReference type="GeneID" id="3654886"/>
<dbReference type="Proteomes" id="UP000000863">
    <property type="component" value="Segment"/>
</dbReference>
<dbReference type="KEGG" id="vg:3654886"/>
<name>Q4A2P6_EHV8U</name>
<gene>
    <name evidence="1" type="ORF">EhV236</name>
</gene>
<accession>Q4A2P6</accession>
<evidence type="ECO:0000313" key="2">
    <source>
        <dbReference type="Proteomes" id="UP000000863"/>
    </source>
</evidence>